<evidence type="ECO:0000313" key="2">
    <source>
        <dbReference type="Proteomes" id="UP000228711"/>
    </source>
</evidence>
<proteinExistence type="predicted"/>
<accession>A0A2H0YU30</accession>
<reference evidence="2" key="1">
    <citation type="submission" date="2017-09" db="EMBL/GenBank/DDBJ databases">
        <title>Depth-based differentiation of microbial function through sediment-hosted aquifers and enrichment of novel symbionts in the deep terrestrial subsurface.</title>
        <authorList>
            <person name="Probst A.J."/>
            <person name="Ladd B."/>
            <person name="Jarett J.K."/>
            <person name="Geller-Mcgrath D.E."/>
            <person name="Sieber C.M.K."/>
            <person name="Emerson J.B."/>
            <person name="Anantharaman K."/>
            <person name="Thomas B.C."/>
            <person name="Malmstrom R."/>
            <person name="Stieglmeier M."/>
            <person name="Klingl A."/>
            <person name="Woyke T."/>
            <person name="Ryan C.M."/>
            <person name="Banfield J.F."/>
        </authorList>
    </citation>
    <scope>NUCLEOTIDE SEQUENCE [LARGE SCALE GENOMIC DNA]</scope>
</reference>
<gene>
    <name evidence="1" type="ORF">COT25_00130</name>
</gene>
<name>A0A2H0YU30_9BACT</name>
<organism evidence="1 2">
    <name type="scientific">Candidatus Kerfeldbacteria bacterium CG08_land_8_20_14_0_20_42_7</name>
    <dbReference type="NCBI Taxonomy" id="2014245"/>
    <lineage>
        <taxon>Bacteria</taxon>
        <taxon>Candidatus Kerfeldiibacteriota</taxon>
    </lineage>
</organism>
<dbReference type="Proteomes" id="UP000228711">
    <property type="component" value="Unassembled WGS sequence"/>
</dbReference>
<dbReference type="EMBL" id="PEXV01000006">
    <property type="protein sequence ID" value="PIS41987.1"/>
    <property type="molecule type" value="Genomic_DNA"/>
</dbReference>
<feature type="non-terminal residue" evidence="1">
    <location>
        <position position="1"/>
    </location>
</feature>
<sequence>TDDGFDTSKFIVNTNLALSDLSYPDKITGTAARETFARDQWTHPVFNASKVTKIFTHPTYGDVYTTKGYPEPTSVDDFSTYGFFIKRADGFTEVYSLDIDFVNDQEIPDITWNDTTKNETMYSYATQTGCGSSSYADVMDPSVLPLSTLQQMGTNSFGDPIYELKDNNNSLLKDLYNNDYYPGYQEDKISYDTFVTQHPMFFWHDPFDRLIRFKNNSFLPQAECGKPVIYLYPKQTTDISVHVDPVGGMTYSDPEYSSGWNVSATPESELTDLASGLRYPYLFWEGKGGIYAQPTKGWSVARHDVHSFLNEKLAAFGLNQKEISDFEEFWEPRMQNAPYYFVSFLDTRVMNELAPLHITPQPDTVIRVLMDFSPLDAPIDVEGFTIHTPQRTGFTVTEWGGVIQ</sequence>
<evidence type="ECO:0000313" key="1">
    <source>
        <dbReference type="EMBL" id="PIS41987.1"/>
    </source>
</evidence>
<protein>
    <submittedName>
        <fullName evidence="1">Uncharacterized protein</fullName>
    </submittedName>
</protein>
<comment type="caution">
    <text evidence="1">The sequence shown here is derived from an EMBL/GenBank/DDBJ whole genome shotgun (WGS) entry which is preliminary data.</text>
</comment>
<dbReference type="AlphaFoldDB" id="A0A2H0YU30"/>